<dbReference type="HOGENOM" id="CLU_1268493_0_0_1"/>
<feature type="region of interest" description="Disordered" evidence="1">
    <location>
        <begin position="193"/>
        <end position="218"/>
    </location>
</feature>
<reference evidence="2 3" key="1">
    <citation type="journal article" date="2011" name="Nat. Genet.">
        <title>The genome of the mesopolyploid crop species Brassica rapa.</title>
        <authorList>
            <consortium name="Brassica rapa Genome Sequencing Project Consortium"/>
            <person name="Wang X."/>
            <person name="Wang H."/>
            <person name="Wang J."/>
            <person name="Sun R."/>
            <person name="Wu J."/>
            <person name="Liu S."/>
            <person name="Bai Y."/>
            <person name="Mun J.H."/>
            <person name="Bancroft I."/>
            <person name="Cheng F."/>
            <person name="Huang S."/>
            <person name="Li X."/>
            <person name="Hua W."/>
            <person name="Wang J."/>
            <person name="Wang X."/>
            <person name="Freeling M."/>
            <person name="Pires J.C."/>
            <person name="Paterson A.H."/>
            <person name="Chalhoub B."/>
            <person name="Wang B."/>
            <person name="Hayward A."/>
            <person name="Sharpe A.G."/>
            <person name="Park B.S."/>
            <person name="Weisshaar B."/>
            <person name="Liu B."/>
            <person name="Li B."/>
            <person name="Liu B."/>
            <person name="Tong C."/>
            <person name="Song C."/>
            <person name="Duran C."/>
            <person name="Peng C."/>
            <person name="Geng C."/>
            <person name="Koh C."/>
            <person name="Lin C."/>
            <person name="Edwards D."/>
            <person name="Mu D."/>
            <person name="Shen D."/>
            <person name="Soumpourou E."/>
            <person name="Li F."/>
            <person name="Fraser F."/>
            <person name="Conant G."/>
            <person name="Lassalle G."/>
            <person name="King G.J."/>
            <person name="Bonnema G."/>
            <person name="Tang H."/>
            <person name="Wang H."/>
            <person name="Belcram H."/>
            <person name="Zhou H."/>
            <person name="Hirakawa H."/>
            <person name="Abe H."/>
            <person name="Guo H."/>
            <person name="Wang H."/>
            <person name="Jin H."/>
            <person name="Parkin I.A."/>
            <person name="Batley J."/>
            <person name="Kim J.S."/>
            <person name="Just J."/>
            <person name="Li J."/>
            <person name="Xu J."/>
            <person name="Deng J."/>
            <person name="Kim J.A."/>
            <person name="Li J."/>
            <person name="Yu J."/>
            <person name="Meng J."/>
            <person name="Wang J."/>
            <person name="Min J."/>
            <person name="Poulain J."/>
            <person name="Wang J."/>
            <person name="Hatakeyama K."/>
            <person name="Wu K."/>
            <person name="Wang L."/>
            <person name="Fang L."/>
            <person name="Trick M."/>
            <person name="Links M.G."/>
            <person name="Zhao M."/>
            <person name="Jin M."/>
            <person name="Ramchiary N."/>
            <person name="Drou N."/>
            <person name="Berkman P.J."/>
            <person name="Cai Q."/>
            <person name="Huang Q."/>
            <person name="Li R."/>
            <person name="Tabata S."/>
            <person name="Cheng S."/>
            <person name="Zhang S."/>
            <person name="Zhang S."/>
            <person name="Huang S."/>
            <person name="Sato S."/>
            <person name="Sun S."/>
            <person name="Kwon S.J."/>
            <person name="Choi S.R."/>
            <person name="Lee T.H."/>
            <person name="Fan W."/>
            <person name="Zhao X."/>
            <person name="Tan X."/>
            <person name="Xu X."/>
            <person name="Wang Y."/>
            <person name="Qiu Y."/>
            <person name="Yin Y."/>
            <person name="Li Y."/>
            <person name="Du Y."/>
            <person name="Liao Y."/>
            <person name="Lim Y."/>
            <person name="Narusaka Y."/>
            <person name="Wang Y."/>
            <person name="Wang Z."/>
            <person name="Li Z."/>
            <person name="Wang Z."/>
            <person name="Xiong Z."/>
            <person name="Zhang Z."/>
        </authorList>
    </citation>
    <scope>NUCLEOTIDE SEQUENCE [LARGE SCALE GENOMIC DNA]</scope>
    <source>
        <strain evidence="2 3">cv. Chiifu-401-42</strain>
    </source>
</reference>
<proteinExistence type="predicted"/>
<sequence>MEGGQFPGQFQHQMTAPQGLSQDRQRHVDDIYGQGSMSENVYYDGRGLLMQRPDWNTSVAQIGVTTQQPLLNAGSLLNQNWQFKSMWESQSNHTGTTERDLNLLRGATNAEPIIHRGASSDQSLFSVFSQCSQLRRSSSPFEPERSNGNYELLMGGGTTQVGSSLVQPTHNPLDYLSGSNPVASLMPEDSTWMNNQRRQNSGGLHDPLGKLYPRSWNP</sequence>
<dbReference type="OMA" id="MPEDSTW"/>
<reference evidence="2" key="3">
    <citation type="submission" date="2023-03" db="UniProtKB">
        <authorList>
            <consortium name="EnsemblPlants"/>
        </authorList>
    </citation>
    <scope>IDENTIFICATION</scope>
    <source>
        <strain evidence="2">cv. Chiifu-401-42</strain>
    </source>
</reference>
<evidence type="ECO:0000313" key="3">
    <source>
        <dbReference type="Proteomes" id="UP000011750"/>
    </source>
</evidence>
<dbReference type="AlphaFoldDB" id="M4CPT6"/>
<accession>M4CPT6</accession>
<name>M4CPT6_BRACM</name>
<evidence type="ECO:0000313" key="2">
    <source>
        <dbReference type="EnsemblPlants" id="Bra006225.1-P"/>
    </source>
</evidence>
<dbReference type="InParanoid" id="M4CPT6"/>
<dbReference type="Gramene" id="Bra006225.1">
    <property type="protein sequence ID" value="Bra006225.1-P"/>
    <property type="gene ID" value="Bra006225"/>
</dbReference>
<dbReference type="eggNOG" id="ENOG502QPXI">
    <property type="taxonomic scope" value="Eukaryota"/>
</dbReference>
<keyword evidence="3" id="KW-1185">Reference proteome</keyword>
<dbReference type="Proteomes" id="UP000011750">
    <property type="component" value="Chromosome A03"/>
</dbReference>
<reference evidence="2 3" key="2">
    <citation type="journal article" date="2018" name="Hortic Res">
        <title>Improved Brassica rapa reference genome by single-molecule sequencing and chromosome conformation capture technologies.</title>
        <authorList>
            <person name="Zhang L."/>
            <person name="Cai X."/>
            <person name="Wu J."/>
            <person name="Liu M."/>
            <person name="Grob S."/>
            <person name="Cheng F."/>
            <person name="Liang J."/>
            <person name="Cai C."/>
            <person name="Liu Z."/>
            <person name="Liu B."/>
            <person name="Wang F."/>
            <person name="Li S."/>
            <person name="Liu F."/>
            <person name="Li X."/>
            <person name="Cheng L."/>
            <person name="Yang W."/>
            <person name="Li M.H."/>
            <person name="Grossniklaus U."/>
            <person name="Zheng H."/>
            <person name="Wang X."/>
        </authorList>
    </citation>
    <scope>NUCLEOTIDE SEQUENCE [LARGE SCALE GENOMIC DNA]</scope>
    <source>
        <strain evidence="2 3">cv. Chiifu-401-42</strain>
    </source>
</reference>
<feature type="compositionally biased region" description="Polar residues" evidence="1">
    <location>
        <begin position="8"/>
        <end position="22"/>
    </location>
</feature>
<evidence type="ECO:0000256" key="1">
    <source>
        <dbReference type="SAM" id="MobiDB-lite"/>
    </source>
</evidence>
<feature type="compositionally biased region" description="Polar residues" evidence="1">
    <location>
        <begin position="193"/>
        <end position="202"/>
    </location>
</feature>
<organism evidence="2 3">
    <name type="scientific">Brassica campestris</name>
    <name type="common">Field mustard</name>
    <dbReference type="NCBI Taxonomy" id="3711"/>
    <lineage>
        <taxon>Eukaryota</taxon>
        <taxon>Viridiplantae</taxon>
        <taxon>Streptophyta</taxon>
        <taxon>Embryophyta</taxon>
        <taxon>Tracheophyta</taxon>
        <taxon>Spermatophyta</taxon>
        <taxon>Magnoliopsida</taxon>
        <taxon>eudicotyledons</taxon>
        <taxon>Gunneridae</taxon>
        <taxon>Pentapetalae</taxon>
        <taxon>rosids</taxon>
        <taxon>malvids</taxon>
        <taxon>Brassicales</taxon>
        <taxon>Brassicaceae</taxon>
        <taxon>Brassiceae</taxon>
        <taxon>Brassica</taxon>
    </lineage>
</organism>
<dbReference type="EnsemblPlants" id="Bra006225.1">
    <property type="protein sequence ID" value="Bra006225.1-P"/>
    <property type="gene ID" value="Bra006225"/>
</dbReference>
<feature type="region of interest" description="Disordered" evidence="1">
    <location>
        <begin position="1"/>
        <end position="24"/>
    </location>
</feature>
<protein>
    <submittedName>
        <fullName evidence="2">Uncharacterized protein</fullName>
    </submittedName>
</protein>